<dbReference type="PANTHER" id="PTHR30411:SF1">
    <property type="entry name" value="CYTOPLASMIC PROTEIN"/>
    <property type="match status" value="1"/>
</dbReference>
<dbReference type="GO" id="GO:0002161">
    <property type="term" value="F:aminoacyl-tRNA deacylase activity"/>
    <property type="evidence" value="ECO:0007669"/>
    <property type="project" value="InterPro"/>
</dbReference>
<accession>A0AA97D725</accession>
<reference evidence="3" key="3">
    <citation type="submission" date="2024-06" db="EMBL/GenBank/DDBJ databases">
        <authorList>
            <person name="Zeng C."/>
        </authorList>
    </citation>
    <scope>NUCLEOTIDE SEQUENCE [LARGE SCALE GENOMIC DNA]</scope>
    <source>
        <strain evidence="3">ZCY20-5</strain>
    </source>
</reference>
<dbReference type="Gene3D" id="3.90.960.10">
    <property type="entry name" value="YbaK/aminoacyl-tRNA synthetase-associated domain"/>
    <property type="match status" value="1"/>
</dbReference>
<evidence type="ECO:0000313" key="3">
    <source>
        <dbReference type="Proteomes" id="UP001300604"/>
    </source>
</evidence>
<proteinExistence type="predicted"/>
<dbReference type="SUPFAM" id="SSF55826">
    <property type="entry name" value="YbaK/ProRS associated domain"/>
    <property type="match status" value="1"/>
</dbReference>
<dbReference type="EMBL" id="CP135996">
    <property type="protein sequence ID" value="WOC31451.1"/>
    <property type="molecule type" value="Genomic_DNA"/>
</dbReference>
<protein>
    <submittedName>
        <fullName evidence="2">YbaK/EbsC family protein</fullName>
    </submittedName>
</protein>
<dbReference type="InterPro" id="IPR007214">
    <property type="entry name" value="YbaK/aa-tRNA-synth-assoc-dom"/>
</dbReference>
<dbReference type="CDD" id="cd04333">
    <property type="entry name" value="ProX_deacylase"/>
    <property type="match status" value="1"/>
</dbReference>
<gene>
    <name evidence="2" type="ORF">PXC00_09490</name>
</gene>
<evidence type="ECO:0000313" key="2">
    <source>
        <dbReference type="EMBL" id="WOC31451.1"/>
    </source>
</evidence>
<dbReference type="RefSeq" id="WP_275845282.1">
    <property type="nucleotide sequence ID" value="NZ_CP135996.1"/>
</dbReference>
<dbReference type="PANTHER" id="PTHR30411">
    <property type="entry name" value="CYTOPLASMIC PROTEIN"/>
    <property type="match status" value="1"/>
</dbReference>
<dbReference type="AlphaFoldDB" id="A0AA97D725"/>
<dbReference type="Proteomes" id="UP001300604">
    <property type="component" value="Chromosome"/>
</dbReference>
<feature type="domain" description="YbaK/aminoacyl-tRNA synthetase-associated" evidence="1">
    <location>
        <begin position="28"/>
        <end position="143"/>
    </location>
</feature>
<dbReference type="Pfam" id="PF04073">
    <property type="entry name" value="tRNA_edit"/>
    <property type="match status" value="1"/>
</dbReference>
<reference evidence="3" key="2">
    <citation type="submission" date="2024-06" db="EMBL/GenBank/DDBJ databases">
        <title>Caproicibacterium argilliputei sp. nov, a novel caproic acid producing anaerobic bacterium isolated from pit mud.</title>
        <authorList>
            <person name="Zeng C."/>
        </authorList>
    </citation>
    <scope>NUCLEOTIDE SEQUENCE [LARGE SCALE GENOMIC DNA]</scope>
    <source>
        <strain evidence="3">ZCY20-5</strain>
    </source>
</reference>
<sequence length="165" mass="17739">MAPELKKVKEYLADCGLADRVLELQEVSATVEQAAHALHVEPACIAKTISFYREGGCLLIVAAGDCKIDNAKFKRTFGKKAKMLAGEDVQPMTGYPIGGVCPFANPAQAQVWLDESLHRFADVYPAAGTTSSAVRLTCAELEKVAHSCGWVDVCKPVRQEGVEAT</sequence>
<reference evidence="2 3" key="1">
    <citation type="submission" date="2024-06" db="EMBL/GenBank/DDBJ databases">
        <title>Caproicibacterium argilliputei sp. nov, a novel caproic acid producing anaerobic bacterium isolated from pit mud.</title>
        <authorList>
            <person name="Xia S."/>
        </authorList>
    </citation>
    <scope>NUCLEOTIDE SEQUENCE [LARGE SCALE GENOMIC DNA]</scope>
    <source>
        <strain evidence="2 3">ZCY20-5</strain>
    </source>
</reference>
<keyword evidence="3" id="KW-1185">Reference proteome</keyword>
<dbReference type="InterPro" id="IPR036754">
    <property type="entry name" value="YbaK/aa-tRNA-synt-asso_dom_sf"/>
</dbReference>
<evidence type="ECO:0000259" key="1">
    <source>
        <dbReference type="Pfam" id="PF04073"/>
    </source>
</evidence>
<name>A0AA97D725_9FIRM</name>
<organism evidence="2 3">
    <name type="scientific">Caproicibacterium argilliputei</name>
    <dbReference type="NCBI Taxonomy" id="3030016"/>
    <lineage>
        <taxon>Bacteria</taxon>
        <taxon>Bacillati</taxon>
        <taxon>Bacillota</taxon>
        <taxon>Clostridia</taxon>
        <taxon>Eubacteriales</taxon>
        <taxon>Oscillospiraceae</taxon>
        <taxon>Caproicibacterium</taxon>
    </lineage>
</organism>
<dbReference type="KEGG" id="carl:PXC00_09490"/>